<keyword evidence="2" id="KW-1185">Reference proteome</keyword>
<evidence type="ECO:0000313" key="1">
    <source>
        <dbReference type="EMBL" id="KAK5648281.1"/>
    </source>
</evidence>
<accession>A0AAN7VNG0</accession>
<protein>
    <submittedName>
        <fullName evidence="1">Uncharacterized protein</fullName>
    </submittedName>
</protein>
<dbReference type="AlphaFoldDB" id="A0AAN7VNG0"/>
<gene>
    <name evidence="1" type="ORF">RI129_003173</name>
</gene>
<dbReference type="InterPro" id="IPR011011">
    <property type="entry name" value="Znf_FYVE_PHD"/>
</dbReference>
<dbReference type="SUPFAM" id="SSF57903">
    <property type="entry name" value="FYVE/PHD zinc finger"/>
    <property type="match status" value="1"/>
</dbReference>
<dbReference type="EMBL" id="JAVRBK010000002">
    <property type="protein sequence ID" value="KAK5648281.1"/>
    <property type="molecule type" value="Genomic_DNA"/>
</dbReference>
<dbReference type="Gene3D" id="3.30.40.10">
    <property type="entry name" value="Zinc/RING finger domain, C3HC4 (zinc finger)"/>
    <property type="match status" value="1"/>
</dbReference>
<proteinExistence type="predicted"/>
<dbReference type="Proteomes" id="UP001329430">
    <property type="component" value="Chromosome 2"/>
</dbReference>
<reference evidence="1 2" key="1">
    <citation type="journal article" date="2024" name="Insects">
        <title>An Improved Chromosome-Level Genome Assembly of the Firefly Pyrocoelia pectoralis.</title>
        <authorList>
            <person name="Fu X."/>
            <person name="Meyer-Rochow V.B."/>
            <person name="Ballantyne L."/>
            <person name="Zhu X."/>
        </authorList>
    </citation>
    <scope>NUCLEOTIDE SEQUENCE [LARGE SCALE GENOMIC DNA]</scope>
    <source>
        <strain evidence="1">XCY_ONT2</strain>
    </source>
</reference>
<organism evidence="1 2">
    <name type="scientific">Pyrocoelia pectoralis</name>
    <dbReference type="NCBI Taxonomy" id="417401"/>
    <lineage>
        <taxon>Eukaryota</taxon>
        <taxon>Metazoa</taxon>
        <taxon>Ecdysozoa</taxon>
        <taxon>Arthropoda</taxon>
        <taxon>Hexapoda</taxon>
        <taxon>Insecta</taxon>
        <taxon>Pterygota</taxon>
        <taxon>Neoptera</taxon>
        <taxon>Endopterygota</taxon>
        <taxon>Coleoptera</taxon>
        <taxon>Polyphaga</taxon>
        <taxon>Elateriformia</taxon>
        <taxon>Elateroidea</taxon>
        <taxon>Lampyridae</taxon>
        <taxon>Lampyrinae</taxon>
        <taxon>Pyrocoelia</taxon>
    </lineage>
</organism>
<dbReference type="CDD" id="cd15517">
    <property type="entry name" value="PHD_TCF19_like"/>
    <property type="match status" value="1"/>
</dbReference>
<name>A0AAN7VNG0_9COLE</name>
<dbReference type="InterPro" id="IPR013083">
    <property type="entry name" value="Znf_RING/FYVE/PHD"/>
</dbReference>
<sequence length="78" mass="8825">MDDPGNKCLICGEFGRNNEMWYRCTSCGLWAHSECTGLDSAEGYVKCADHHCHRMGTMGDKISFFKNNIITKLFNQSV</sequence>
<comment type="caution">
    <text evidence="1">The sequence shown here is derived from an EMBL/GenBank/DDBJ whole genome shotgun (WGS) entry which is preliminary data.</text>
</comment>
<evidence type="ECO:0000313" key="2">
    <source>
        <dbReference type="Proteomes" id="UP001329430"/>
    </source>
</evidence>